<keyword evidence="2" id="KW-1185">Reference proteome</keyword>
<dbReference type="EMBL" id="JBBKAJ010000011">
    <property type="protein sequence ID" value="MEJ8632226.1"/>
    <property type="molecule type" value="Genomic_DNA"/>
</dbReference>
<dbReference type="Proteomes" id="UP001377168">
    <property type="component" value="Unassembled WGS sequence"/>
</dbReference>
<reference evidence="1" key="1">
    <citation type="submission" date="2024-03" db="EMBL/GenBank/DDBJ databases">
        <title>Novel Streptomyces species of biotechnological and ecological value are a feature of Machair soil.</title>
        <authorList>
            <person name="Prole J.R."/>
            <person name="Goodfellow M."/>
            <person name="Allenby N."/>
            <person name="Ward A.C."/>
        </authorList>
    </citation>
    <scope>NUCLEOTIDE SEQUENCE</scope>
    <source>
        <strain evidence="1">MS2.AVA.5</strain>
    </source>
</reference>
<evidence type="ECO:0000313" key="1">
    <source>
        <dbReference type="EMBL" id="MEJ8632226.1"/>
    </source>
</evidence>
<organism evidence="1 2">
    <name type="scientific">Streptomyces achmelvichensis</name>
    <dbReference type="NCBI Taxonomy" id="3134111"/>
    <lineage>
        <taxon>Bacteria</taxon>
        <taxon>Bacillati</taxon>
        <taxon>Actinomycetota</taxon>
        <taxon>Actinomycetes</taxon>
        <taxon>Kitasatosporales</taxon>
        <taxon>Streptomycetaceae</taxon>
        <taxon>Streptomyces</taxon>
    </lineage>
</organism>
<accession>A0ACC6PLP0</accession>
<name>A0ACC6PLP0_9ACTN</name>
<protein>
    <submittedName>
        <fullName evidence="1">Uncharacterized protein</fullName>
    </submittedName>
</protein>
<evidence type="ECO:0000313" key="2">
    <source>
        <dbReference type="Proteomes" id="UP001377168"/>
    </source>
</evidence>
<gene>
    <name evidence="1" type="ORF">WKI67_01925</name>
</gene>
<proteinExistence type="predicted"/>
<comment type="caution">
    <text evidence="1">The sequence shown here is derived from an EMBL/GenBank/DDBJ whole genome shotgun (WGS) entry which is preliminary data.</text>
</comment>
<sequence>MSSAAFDPLDFPRDLLDAQRHLTALYAQLHALQARLPWSREAHPGWEEETERGRQRPGRPATDGWTADEAAEYDRLWEKLRTVAAVVDCHPHWIRCKEAGTGELAARQALKHADGAVPVDQGAVTTAA</sequence>